<dbReference type="OrthoDB" id="9831750at2"/>
<dbReference type="EMBL" id="SZYE01000087">
    <property type="protein sequence ID" value="TKR23375.1"/>
    <property type="molecule type" value="Genomic_DNA"/>
</dbReference>
<evidence type="ECO:0000256" key="1">
    <source>
        <dbReference type="SAM" id="MobiDB-lite"/>
    </source>
</evidence>
<evidence type="ECO:0000313" key="3">
    <source>
        <dbReference type="EMBL" id="TKR23375.1"/>
    </source>
</evidence>
<dbReference type="AlphaFoldDB" id="A0A7Z8NP51"/>
<gene>
    <name evidence="3" type="ORF">FA014_11570</name>
</gene>
<feature type="compositionally biased region" description="Pro residues" evidence="1">
    <location>
        <begin position="78"/>
        <end position="92"/>
    </location>
</feature>
<feature type="compositionally biased region" description="Low complexity" evidence="1">
    <location>
        <begin position="93"/>
        <end position="109"/>
    </location>
</feature>
<name>A0A7Z8NP51_9CELL</name>
<comment type="caution">
    <text evidence="3">The sequence shown here is derived from an EMBL/GenBank/DDBJ whole genome shotgun (WGS) entry which is preliminary data.</text>
</comment>
<feature type="transmembrane region" description="Helical" evidence="2">
    <location>
        <begin position="48"/>
        <end position="71"/>
    </location>
</feature>
<feature type="region of interest" description="Disordered" evidence="1">
    <location>
        <begin position="75"/>
        <end position="112"/>
    </location>
</feature>
<reference evidence="3 4" key="1">
    <citation type="submission" date="2019-05" db="EMBL/GenBank/DDBJ databases">
        <title>Genome sequence of Cellulomonas hominis strain CS1.</title>
        <authorList>
            <person name="Belmont J."/>
            <person name="Maclea K.S."/>
        </authorList>
    </citation>
    <scope>NUCLEOTIDE SEQUENCE [LARGE SCALE GENOMIC DNA]</scope>
    <source>
        <strain evidence="3 4">CS1</strain>
    </source>
</reference>
<protein>
    <submittedName>
        <fullName evidence="3">Uncharacterized protein</fullName>
    </submittedName>
</protein>
<accession>A0A7Z8NP51</accession>
<evidence type="ECO:0000313" key="4">
    <source>
        <dbReference type="Proteomes" id="UP000308121"/>
    </source>
</evidence>
<keyword evidence="2" id="KW-0812">Transmembrane</keyword>
<dbReference type="RefSeq" id="WP_154729835.1">
    <property type="nucleotide sequence ID" value="NZ_SZYE01000087.1"/>
</dbReference>
<keyword evidence="2" id="KW-1133">Transmembrane helix</keyword>
<evidence type="ECO:0000256" key="2">
    <source>
        <dbReference type="SAM" id="Phobius"/>
    </source>
</evidence>
<keyword evidence="2" id="KW-0472">Membrane</keyword>
<sequence length="473" mass="46483">MSDQLRRALDDLVQGVATEEDARTRAGGGLPVDAMTARARRGRVRHTALVAAVTACAVLGVAAGGVAVASWERADPAPAAPPTGPTPSPTTPAPSATPTATAPTSALPAGDPSLPFGTCGSVVGAPAVAPTAAGLGLGLSATPSVLGGAPVEVRTTWQITSGDVGAVAPATGPTVLLARDGVVVATAPTYPSASTVDTVALVYDDGEHASTPTFVSHVTPTVCDAPGASAGEPLPAGDYEAIAVAGVWTTGRDALLTLVAGDGVYTAADVAEHVPLEEGSVVSAAVPVRVEAQEADAAALPQAPAGPPSLDGVGVADDLTTYPDGCAAVVTPDPAGGVLAVTGPQGTVTAGTGVEVSTTYGGSGRISLGRGSLLRLTRDGAVVAATEVAYGLEDIDFGSTVGTVVPTASWRTCADGLVTAYDVPLEPGTYTAYPVVLASPYGLVGPDGTEIVPRGSEVTTRQVVGEPFTLVVP</sequence>
<proteinExistence type="predicted"/>
<organism evidence="3 4">
    <name type="scientific">Cellulomonas hominis</name>
    <dbReference type="NCBI Taxonomy" id="156981"/>
    <lineage>
        <taxon>Bacteria</taxon>
        <taxon>Bacillati</taxon>
        <taxon>Actinomycetota</taxon>
        <taxon>Actinomycetes</taxon>
        <taxon>Micrococcales</taxon>
        <taxon>Cellulomonadaceae</taxon>
        <taxon>Cellulomonas</taxon>
    </lineage>
</organism>
<dbReference type="Proteomes" id="UP000308121">
    <property type="component" value="Unassembled WGS sequence"/>
</dbReference>